<comment type="similarity">
    <text evidence="1">Belongs to the peptidase S1 family. Snake venom subfamily.</text>
</comment>
<dbReference type="PROSITE" id="PS50240">
    <property type="entry name" value="TRYPSIN_DOM"/>
    <property type="match status" value="1"/>
</dbReference>
<dbReference type="SMART" id="SM00020">
    <property type="entry name" value="Tryp_SPc"/>
    <property type="match status" value="1"/>
</dbReference>
<evidence type="ECO:0000256" key="4">
    <source>
        <dbReference type="ARBA" id="ARBA00022825"/>
    </source>
</evidence>
<dbReference type="EMBL" id="JABWUV010000028">
    <property type="protein sequence ID" value="KAF6274908.1"/>
    <property type="molecule type" value="Genomic_DNA"/>
</dbReference>
<dbReference type="FunFam" id="2.40.10.10:FF:000010">
    <property type="entry name" value="Kallikrein related peptidase 11"/>
    <property type="match status" value="1"/>
</dbReference>
<reference evidence="8 9" key="1">
    <citation type="journal article" date="2020" name="Nature">
        <title>Six reference-quality genomes reveal evolution of bat adaptations.</title>
        <authorList>
            <person name="Jebb D."/>
            <person name="Huang Z."/>
            <person name="Pippel M."/>
            <person name="Hughes G.M."/>
            <person name="Lavrichenko K."/>
            <person name="Devanna P."/>
            <person name="Winkler S."/>
            <person name="Jermiin L.S."/>
            <person name="Skirmuntt E.C."/>
            <person name="Katzourakis A."/>
            <person name="Burkitt-Gray L."/>
            <person name="Ray D.A."/>
            <person name="Sullivan K.A.M."/>
            <person name="Roscito J.G."/>
            <person name="Kirilenko B.M."/>
            <person name="Davalos L.M."/>
            <person name="Corthals A.P."/>
            <person name="Power M.L."/>
            <person name="Jones G."/>
            <person name="Ransome R.D."/>
            <person name="Dechmann D.K.N."/>
            <person name="Locatelli A.G."/>
            <person name="Puechmaille S.J."/>
            <person name="Fedrigo O."/>
            <person name="Jarvis E.D."/>
            <person name="Hiller M."/>
            <person name="Vernes S.C."/>
            <person name="Myers E.W."/>
            <person name="Teeling E.C."/>
        </authorList>
    </citation>
    <scope>NUCLEOTIDE SEQUENCE [LARGE SCALE GENOMIC DNA]</scope>
    <source>
        <strain evidence="8">MMyoMyo1</strain>
        <tissue evidence="8">Flight muscle</tissue>
    </source>
</reference>
<evidence type="ECO:0000256" key="5">
    <source>
        <dbReference type="ARBA" id="ARBA00023157"/>
    </source>
</evidence>
<dbReference type="PANTHER" id="PTHR24271:SF45">
    <property type="entry name" value="KALLIKREIN-7"/>
    <property type="match status" value="1"/>
</dbReference>
<gene>
    <name evidence="8" type="ORF">mMyoMyo1_007429</name>
</gene>
<dbReference type="PANTHER" id="PTHR24271">
    <property type="entry name" value="KALLIKREIN-RELATED"/>
    <property type="match status" value="1"/>
</dbReference>
<dbReference type="SUPFAM" id="SSF50494">
    <property type="entry name" value="Trypsin-like serine proteases"/>
    <property type="match status" value="1"/>
</dbReference>
<dbReference type="PROSITE" id="PS00135">
    <property type="entry name" value="TRYPSIN_SER"/>
    <property type="match status" value="1"/>
</dbReference>
<keyword evidence="6" id="KW-0732">Signal</keyword>
<dbReference type="PRINTS" id="PR00722">
    <property type="entry name" value="CHYMOTRYPSIN"/>
</dbReference>
<keyword evidence="2" id="KW-0645">Protease</keyword>
<evidence type="ECO:0000256" key="1">
    <source>
        <dbReference type="ARBA" id="ARBA00009228"/>
    </source>
</evidence>
<keyword evidence="9" id="KW-1185">Reference proteome</keyword>
<evidence type="ECO:0000313" key="8">
    <source>
        <dbReference type="EMBL" id="KAF6274908.1"/>
    </source>
</evidence>
<keyword evidence="3" id="KW-0378">Hydrolase</keyword>
<feature type="chain" id="PRO_5029749548" description="Peptidase S1 domain-containing protein" evidence="6">
    <location>
        <begin position="22"/>
        <end position="254"/>
    </location>
</feature>
<dbReference type="CDD" id="cd00190">
    <property type="entry name" value="Tryp_SPc"/>
    <property type="match status" value="1"/>
</dbReference>
<dbReference type="InterPro" id="IPR033116">
    <property type="entry name" value="TRYPSIN_SER"/>
</dbReference>
<dbReference type="InterPro" id="IPR001254">
    <property type="entry name" value="Trypsin_dom"/>
</dbReference>
<dbReference type="Proteomes" id="UP000527355">
    <property type="component" value="Unassembled WGS sequence"/>
</dbReference>
<protein>
    <recommendedName>
        <fullName evidence="7">Peptidase S1 domain-containing protein</fullName>
    </recommendedName>
</protein>
<dbReference type="GO" id="GO:0002803">
    <property type="term" value="P:positive regulation of antibacterial peptide production"/>
    <property type="evidence" value="ECO:0007669"/>
    <property type="project" value="TreeGrafter"/>
</dbReference>
<evidence type="ECO:0000256" key="6">
    <source>
        <dbReference type="SAM" id="SignalP"/>
    </source>
</evidence>
<dbReference type="GO" id="GO:0004252">
    <property type="term" value="F:serine-type endopeptidase activity"/>
    <property type="evidence" value="ECO:0007669"/>
    <property type="project" value="InterPro"/>
</dbReference>
<evidence type="ECO:0000259" key="7">
    <source>
        <dbReference type="PROSITE" id="PS50240"/>
    </source>
</evidence>
<dbReference type="InterPro" id="IPR009003">
    <property type="entry name" value="Peptidase_S1_PA"/>
</dbReference>
<evidence type="ECO:0000256" key="3">
    <source>
        <dbReference type="ARBA" id="ARBA00022801"/>
    </source>
</evidence>
<keyword evidence="5" id="KW-1015">Disulfide bond</keyword>
<organism evidence="8 9">
    <name type="scientific">Myotis myotis</name>
    <name type="common">Greater mouse-eared bat</name>
    <name type="synonym">Vespertilio myotis</name>
    <dbReference type="NCBI Taxonomy" id="51298"/>
    <lineage>
        <taxon>Eukaryota</taxon>
        <taxon>Metazoa</taxon>
        <taxon>Chordata</taxon>
        <taxon>Craniata</taxon>
        <taxon>Vertebrata</taxon>
        <taxon>Euteleostomi</taxon>
        <taxon>Mammalia</taxon>
        <taxon>Eutheria</taxon>
        <taxon>Laurasiatheria</taxon>
        <taxon>Chiroptera</taxon>
        <taxon>Yangochiroptera</taxon>
        <taxon>Vespertilionidae</taxon>
        <taxon>Myotis</taxon>
    </lineage>
</organism>
<evidence type="ECO:0000313" key="9">
    <source>
        <dbReference type="Proteomes" id="UP000527355"/>
    </source>
</evidence>
<dbReference type="OrthoDB" id="10059102at2759"/>
<sequence>MAGPLLQPLLLLLLSFALGSAGQEAHGNGERIVNGAPCSRGFHPWQVALMRGRDTQCTGVLIHAQWVLTVGHCRQLAYNVQMGSDVLNDPNAQVIRATESFVYPQFDGAKKVHDIMLVKLSRPATLSSTVRTLAISPKCTSPGTTCLVSGWGSTTGSPFETYPSELMCTNVTIIRLEDCRRHFLYLKRHYMVCGGTHTSNTNAYVGDSGGPLVCNGALRGLVSRGPSTPSLNPVVFTAICRYTQWIEDTMRRYS</sequence>
<dbReference type="GO" id="GO:0030141">
    <property type="term" value="C:secretory granule"/>
    <property type="evidence" value="ECO:0007669"/>
    <property type="project" value="TreeGrafter"/>
</dbReference>
<dbReference type="VEuPathDB" id="HostDB:LOC118649295"/>
<dbReference type="Pfam" id="PF00089">
    <property type="entry name" value="Trypsin"/>
    <property type="match status" value="1"/>
</dbReference>
<feature type="domain" description="Peptidase S1" evidence="7">
    <location>
        <begin position="32"/>
        <end position="251"/>
    </location>
</feature>
<dbReference type="InterPro" id="IPR001314">
    <property type="entry name" value="Peptidase_S1A"/>
</dbReference>
<dbReference type="InterPro" id="IPR043504">
    <property type="entry name" value="Peptidase_S1_PA_chymotrypsin"/>
</dbReference>
<dbReference type="Gene3D" id="2.40.10.10">
    <property type="entry name" value="Trypsin-like serine proteases"/>
    <property type="match status" value="2"/>
</dbReference>
<comment type="caution">
    <text evidence="8">The sequence shown here is derived from an EMBL/GenBank/DDBJ whole genome shotgun (WGS) entry which is preliminary data.</text>
</comment>
<accession>A0A7J7RFK2</accession>
<evidence type="ECO:0000256" key="2">
    <source>
        <dbReference type="ARBA" id="ARBA00022670"/>
    </source>
</evidence>
<dbReference type="GO" id="GO:0006508">
    <property type="term" value="P:proteolysis"/>
    <property type="evidence" value="ECO:0007669"/>
    <property type="project" value="UniProtKB-KW"/>
</dbReference>
<feature type="signal peptide" evidence="6">
    <location>
        <begin position="1"/>
        <end position="21"/>
    </location>
</feature>
<dbReference type="AlphaFoldDB" id="A0A7J7RFK2"/>
<keyword evidence="4" id="KW-0720">Serine protease</keyword>
<name>A0A7J7RFK2_MYOMY</name>
<proteinExistence type="inferred from homology"/>